<feature type="compositionally biased region" description="Low complexity" evidence="1">
    <location>
        <begin position="394"/>
        <end position="414"/>
    </location>
</feature>
<dbReference type="Proteomes" id="UP000324022">
    <property type="component" value="Unassembled WGS sequence"/>
</dbReference>
<proteinExistence type="predicted"/>
<gene>
    <name evidence="2" type="ORF">UTRI_02140</name>
</gene>
<feature type="region of interest" description="Disordered" evidence="1">
    <location>
        <begin position="287"/>
        <end position="314"/>
    </location>
</feature>
<feature type="compositionally biased region" description="Low complexity" evidence="1">
    <location>
        <begin position="150"/>
        <end position="161"/>
    </location>
</feature>
<feature type="compositionally biased region" description="Polar residues" evidence="1">
    <location>
        <begin position="415"/>
        <end position="431"/>
    </location>
</feature>
<dbReference type="AlphaFoldDB" id="A0A5C3E1W4"/>
<dbReference type="OrthoDB" id="2548294at2759"/>
<evidence type="ECO:0000313" key="3">
    <source>
        <dbReference type="Proteomes" id="UP000324022"/>
    </source>
</evidence>
<protein>
    <submittedName>
        <fullName evidence="2">Uncharacterized protein</fullName>
    </submittedName>
</protein>
<feature type="compositionally biased region" description="Low complexity" evidence="1">
    <location>
        <begin position="239"/>
        <end position="274"/>
    </location>
</feature>
<feature type="compositionally biased region" description="Basic and acidic residues" evidence="1">
    <location>
        <begin position="450"/>
        <end position="461"/>
    </location>
</feature>
<reference evidence="2 3" key="1">
    <citation type="submission" date="2018-03" db="EMBL/GenBank/DDBJ databases">
        <authorList>
            <person name="Guldener U."/>
        </authorList>
    </citation>
    <scope>NUCLEOTIDE SEQUENCE [LARGE SCALE GENOMIC DNA]</scope>
    <source>
        <strain evidence="2 3">NBRC100155</strain>
    </source>
</reference>
<keyword evidence="3" id="KW-1185">Reference proteome</keyword>
<accession>A0A5C3E1W4</accession>
<dbReference type="EMBL" id="OOIN01000005">
    <property type="protein sequence ID" value="SPO23461.1"/>
    <property type="molecule type" value="Genomic_DNA"/>
</dbReference>
<name>A0A5C3E1W4_9BASI</name>
<evidence type="ECO:0000313" key="2">
    <source>
        <dbReference type="EMBL" id="SPO23461.1"/>
    </source>
</evidence>
<feature type="compositionally biased region" description="Basic residues" evidence="1">
    <location>
        <begin position="300"/>
        <end position="312"/>
    </location>
</feature>
<feature type="compositionally biased region" description="Polar residues" evidence="1">
    <location>
        <begin position="222"/>
        <end position="238"/>
    </location>
</feature>
<feature type="region of interest" description="Disordered" evidence="1">
    <location>
        <begin position="394"/>
        <end position="464"/>
    </location>
</feature>
<feature type="compositionally biased region" description="Polar residues" evidence="1">
    <location>
        <begin position="115"/>
        <end position="125"/>
    </location>
</feature>
<feature type="region of interest" description="Disordered" evidence="1">
    <location>
        <begin position="27"/>
        <end position="274"/>
    </location>
</feature>
<evidence type="ECO:0000256" key="1">
    <source>
        <dbReference type="SAM" id="MobiDB-lite"/>
    </source>
</evidence>
<feature type="compositionally biased region" description="Polar residues" evidence="1">
    <location>
        <begin position="185"/>
        <end position="200"/>
    </location>
</feature>
<organism evidence="2 3">
    <name type="scientific">Ustilago trichophora</name>
    <dbReference type="NCBI Taxonomy" id="86804"/>
    <lineage>
        <taxon>Eukaryota</taxon>
        <taxon>Fungi</taxon>
        <taxon>Dikarya</taxon>
        <taxon>Basidiomycota</taxon>
        <taxon>Ustilaginomycotina</taxon>
        <taxon>Ustilaginomycetes</taxon>
        <taxon>Ustilaginales</taxon>
        <taxon>Ustilaginaceae</taxon>
        <taxon>Ustilago</taxon>
    </lineage>
</organism>
<sequence>MSATASMQSSNLSDALRSEAQANFWRGPTISAPCSTSSSSLTVKPAAASVRSIKRKPVPKIPTDLLQQYSGSANSTSTPTPSAPPVLREQSLNTTTDTDATPTKESPPSIPMSAQPAQRPQQQYLLNIDAPVATEDIRGPSDDTVQQLLRSASMSPSSAPARPRKGPLRWMQDKEEHSASASSSTLPSRQPTLSRKTSISAHLKLSLRRNKGEEQPAEITISGPTNFVHLSTGTDAAVTSSKTTSLRRASTTSTRSSFRSSMSSTRSDSSSATSQILTAVSLEEEVANDRPLYATTDRKHPLRPLKSIRRPSKLSLKQDEPLLEIQAGQTSPKDKRKAIYAAPGLVPAILEPLEVSSRSTAQASKLSPIVSPITSQAGEHFASALGRTLGRARGLGSECGELSPEPELSRSPSSGYESSACSTSNRSSLGSLQEFRTFLDFPDMPPGSRRNSEKSGNHDDIWAAPELTVPLTIPQF</sequence>
<feature type="compositionally biased region" description="Low complexity" evidence="1">
    <location>
        <begin position="94"/>
        <end position="103"/>
    </location>
</feature>